<feature type="region of interest" description="Disordered" evidence="3">
    <location>
        <begin position="297"/>
        <end position="324"/>
    </location>
</feature>
<accession>A0A8B7U4T2</accession>
<gene>
    <name evidence="5" type="primary">CUNH17orf99</name>
</gene>
<dbReference type="AlphaFoldDB" id="A0A8B7U4T2"/>
<dbReference type="RefSeq" id="XP_020014426.1">
    <property type="nucleotide sequence ID" value="XM_020158837.1"/>
</dbReference>
<feature type="domain" description="Ig-like" evidence="4">
    <location>
        <begin position="39"/>
        <end position="128"/>
    </location>
</feature>
<evidence type="ECO:0000256" key="3">
    <source>
        <dbReference type="SAM" id="MobiDB-lite"/>
    </source>
</evidence>
<dbReference type="KEGG" id="ccan:109683152"/>
<dbReference type="Pfam" id="PF17736">
    <property type="entry name" value="Ig_C17orf99"/>
    <property type="match status" value="2"/>
</dbReference>
<protein>
    <submittedName>
        <fullName evidence="5">Uncharacterized protein C17orf99 homolog isoform X1</fullName>
    </submittedName>
</protein>
<dbReference type="InterPro" id="IPR040878">
    <property type="entry name" value="IL-40-like_Ig"/>
</dbReference>
<organism evidence="5">
    <name type="scientific">Castor canadensis</name>
    <name type="common">American beaver</name>
    <dbReference type="NCBI Taxonomy" id="51338"/>
    <lineage>
        <taxon>Eukaryota</taxon>
        <taxon>Metazoa</taxon>
        <taxon>Chordata</taxon>
        <taxon>Craniata</taxon>
        <taxon>Vertebrata</taxon>
        <taxon>Euteleostomi</taxon>
        <taxon>Mammalia</taxon>
        <taxon>Eutheria</taxon>
        <taxon>Euarchontoglires</taxon>
        <taxon>Glires</taxon>
        <taxon>Rodentia</taxon>
        <taxon>Castorimorpha</taxon>
        <taxon>Castoridae</taxon>
        <taxon>Castor</taxon>
    </lineage>
</organism>
<reference evidence="5" key="1">
    <citation type="submission" date="2025-08" db="UniProtKB">
        <authorList>
            <consortium name="RefSeq"/>
        </authorList>
    </citation>
    <scope>IDENTIFICATION</scope>
    <source>
        <tissue evidence="5">Leukocyte</tissue>
    </source>
</reference>
<keyword evidence="2" id="KW-0325">Glycoprotein</keyword>
<evidence type="ECO:0000259" key="4">
    <source>
        <dbReference type="PROSITE" id="PS50835"/>
    </source>
</evidence>
<evidence type="ECO:0000256" key="2">
    <source>
        <dbReference type="ARBA" id="ARBA00023180"/>
    </source>
</evidence>
<name>A0A8B7U4T2_CASCN</name>
<dbReference type="PROSITE" id="PS50835">
    <property type="entry name" value="IG_LIKE"/>
    <property type="match status" value="1"/>
</dbReference>
<sequence length="324" mass="35551">MEVRISSPQVSSRNTWAASLRCTPPSLRNQSIGIQQATPEISIAYQVLKVYPRGRQVRITCNASQAPPPVTYSLLASRDMQVDKKVMDTHKPASFNINITLKSSPDLLTYFCQAASSLGVHGPSARLQMYWELWAKPVSQVQVDFTLQDRESGPRAEMSCQASSGSPPISYLLVGKNGRVYMQQRPHHGQPANFQLSGMWGWFQCQAENSVSVQSSAFKLVPPAAPGTHQRAGRQPLHHCSHHLLDGPDQGTDALGTIKLAEVPAGVSLLTWCITSFATKAVTRRHRLAESSGSASRLAFQPCGRPHHWNEEEPLEGGDGETYV</sequence>
<proteinExistence type="predicted"/>
<dbReference type="OrthoDB" id="9524734at2759"/>
<feature type="compositionally biased region" description="Acidic residues" evidence="3">
    <location>
        <begin position="312"/>
        <end position="324"/>
    </location>
</feature>
<dbReference type="CTD" id="100058002"/>
<evidence type="ECO:0000256" key="1">
    <source>
        <dbReference type="ARBA" id="ARBA00022729"/>
    </source>
</evidence>
<dbReference type="InterPro" id="IPR007110">
    <property type="entry name" value="Ig-like_dom"/>
</dbReference>
<keyword evidence="1" id="KW-0732">Signal</keyword>
<evidence type="ECO:0000313" key="5">
    <source>
        <dbReference type="RefSeq" id="XP_020014426.1"/>
    </source>
</evidence>